<dbReference type="InterPro" id="IPR016166">
    <property type="entry name" value="FAD-bd_PCMH"/>
</dbReference>
<dbReference type="InterPro" id="IPR036318">
    <property type="entry name" value="FAD-bd_PCMH-like_sf"/>
</dbReference>
<dbReference type="InterPro" id="IPR016171">
    <property type="entry name" value="Vanillyl_alc_oxidase_C-sub2"/>
</dbReference>
<evidence type="ECO:0000313" key="6">
    <source>
        <dbReference type="EMBL" id="MFC0546407.1"/>
    </source>
</evidence>
<proteinExistence type="inferred from homology"/>
<keyword evidence="7" id="KW-1185">Reference proteome</keyword>
<name>A0ABV6N1P9_9PSEU</name>
<protein>
    <submittedName>
        <fullName evidence="6">D-arabinono-1,4-lactone oxidase</fullName>
    </submittedName>
</protein>
<keyword evidence="3" id="KW-0060">Ascorbate biosynthesis</keyword>
<dbReference type="InterPro" id="IPR016169">
    <property type="entry name" value="FAD-bd_PCMH_sub2"/>
</dbReference>
<evidence type="ECO:0000259" key="5">
    <source>
        <dbReference type="PROSITE" id="PS51387"/>
    </source>
</evidence>
<organism evidence="6 7">
    <name type="scientific">Kutzneria chonburiensis</name>
    <dbReference type="NCBI Taxonomy" id="1483604"/>
    <lineage>
        <taxon>Bacteria</taxon>
        <taxon>Bacillati</taxon>
        <taxon>Actinomycetota</taxon>
        <taxon>Actinomycetes</taxon>
        <taxon>Pseudonocardiales</taxon>
        <taxon>Pseudonocardiaceae</taxon>
        <taxon>Kutzneria</taxon>
    </lineage>
</organism>
<evidence type="ECO:0000313" key="7">
    <source>
        <dbReference type="Proteomes" id="UP001589810"/>
    </source>
</evidence>
<dbReference type="Gene3D" id="3.30.70.2520">
    <property type="match status" value="1"/>
</dbReference>
<dbReference type="Pfam" id="PF04030">
    <property type="entry name" value="ALO"/>
    <property type="match status" value="1"/>
</dbReference>
<dbReference type="RefSeq" id="WP_273936652.1">
    <property type="nucleotide sequence ID" value="NZ_CP097263.1"/>
</dbReference>
<dbReference type="InterPro" id="IPR010031">
    <property type="entry name" value="FAD_lactone_oxidase-like"/>
</dbReference>
<evidence type="ECO:0000256" key="1">
    <source>
        <dbReference type="ARBA" id="ARBA00005147"/>
    </source>
</evidence>
<reference evidence="6 7" key="1">
    <citation type="submission" date="2024-09" db="EMBL/GenBank/DDBJ databases">
        <authorList>
            <person name="Sun Q."/>
            <person name="Mori K."/>
        </authorList>
    </citation>
    <scope>NUCLEOTIDE SEQUENCE [LARGE SCALE GENOMIC DNA]</scope>
    <source>
        <strain evidence="6 7">TBRC 1432</strain>
    </source>
</reference>
<evidence type="ECO:0000256" key="4">
    <source>
        <dbReference type="ARBA" id="ARBA00023002"/>
    </source>
</evidence>
<dbReference type="SUPFAM" id="SSF56176">
    <property type="entry name" value="FAD-binding/transporter-associated domain-like"/>
    <property type="match status" value="1"/>
</dbReference>
<dbReference type="PANTHER" id="PTHR43762:SF1">
    <property type="entry name" value="D-ARABINONO-1,4-LACTONE OXIDASE"/>
    <property type="match status" value="1"/>
</dbReference>
<accession>A0ABV6N1P9</accession>
<sequence length="447" mass="48993">MVGRLRLGTDTARPAPWQNWAGTARSQPVHVARPRDVSEIAEAVTVAAKDGFTVRPRGSGHSFTSIAATDGVAIDLGEWSGVVHADRDKHLVTVRSGTPLHRLNVELHRLGLAMANLGDIDAQTISGAISTGTHGTGARLGGLSTQVRALELVLADGSVVSCSPDERPELFSAARVGLGALGVISTVTLQCVPAFALKAREFPQPLDAILEKFDAMCGSEDHVEFHWFPHSDRVQVKHNVRLPADAAIAPLSKARQFYEYEVMENSAFSLVCKLGRAVPSVVPTLNRVCASLWSERSYSDHSYRVFTTPRRVRFVETEYAVPRESLHDVLREFRAAIPGLRHPVIVPVEVRVAAADDIPLSTAYGRDSAYIAIHQYVGMPYREYFDLFERIAGTVGGRPHWGKMHTLDSSVLATRYPRFEEFRSLRASVDPNGVFRNAYLDTVLGPV</sequence>
<dbReference type="Gene3D" id="1.10.45.10">
    <property type="entry name" value="Vanillyl-alcohol Oxidase, Chain A, domain 4"/>
    <property type="match status" value="1"/>
</dbReference>
<comment type="caution">
    <text evidence="6">The sequence shown here is derived from an EMBL/GenBank/DDBJ whole genome shotgun (WGS) entry which is preliminary data.</text>
</comment>
<dbReference type="NCBIfam" id="TIGR01679">
    <property type="entry name" value="bact_FAD_ox"/>
    <property type="match status" value="1"/>
</dbReference>
<dbReference type="EMBL" id="JBHLUD010000013">
    <property type="protein sequence ID" value="MFC0546407.1"/>
    <property type="molecule type" value="Genomic_DNA"/>
</dbReference>
<dbReference type="Gene3D" id="3.30.465.10">
    <property type="match status" value="1"/>
</dbReference>
<dbReference type="Pfam" id="PF01565">
    <property type="entry name" value="FAD_binding_4"/>
    <property type="match status" value="1"/>
</dbReference>
<dbReference type="InterPro" id="IPR006094">
    <property type="entry name" value="Oxid_FAD_bind_N"/>
</dbReference>
<evidence type="ECO:0000256" key="3">
    <source>
        <dbReference type="ARBA" id="ARBA00022644"/>
    </source>
</evidence>
<dbReference type="PANTHER" id="PTHR43762">
    <property type="entry name" value="L-GULONOLACTONE OXIDASE"/>
    <property type="match status" value="1"/>
</dbReference>
<dbReference type="InterPro" id="IPR006093">
    <property type="entry name" value="Oxy_OxRdtase_FAD_BS"/>
</dbReference>
<evidence type="ECO:0000256" key="2">
    <source>
        <dbReference type="ARBA" id="ARBA00005466"/>
    </source>
</evidence>
<dbReference type="PROSITE" id="PS51387">
    <property type="entry name" value="FAD_PCMH"/>
    <property type="match status" value="1"/>
</dbReference>
<keyword evidence="4" id="KW-0560">Oxidoreductase</keyword>
<feature type="domain" description="FAD-binding PCMH-type" evidence="5">
    <location>
        <begin position="24"/>
        <end position="194"/>
    </location>
</feature>
<dbReference type="PIRSF" id="PIRSF000136">
    <property type="entry name" value="LGO_GLO"/>
    <property type="match status" value="1"/>
</dbReference>
<dbReference type="Gene3D" id="3.30.43.10">
    <property type="entry name" value="Uridine Diphospho-n-acetylenolpyruvylglucosamine Reductase, domain 2"/>
    <property type="match status" value="1"/>
</dbReference>
<dbReference type="InterPro" id="IPR007173">
    <property type="entry name" value="ALO_C"/>
</dbReference>
<comment type="pathway">
    <text evidence="1">Cofactor biosynthesis; L-ascorbate biosynthesis.</text>
</comment>
<dbReference type="InterPro" id="IPR016167">
    <property type="entry name" value="FAD-bd_PCMH_sub1"/>
</dbReference>
<dbReference type="PROSITE" id="PS00862">
    <property type="entry name" value="OX2_COVAL_FAD"/>
    <property type="match status" value="1"/>
</dbReference>
<dbReference type="Proteomes" id="UP001589810">
    <property type="component" value="Unassembled WGS sequence"/>
</dbReference>
<comment type="similarity">
    <text evidence="2">Belongs to the oxygen-dependent FAD-linked oxidoreductase family.</text>
</comment>
<gene>
    <name evidence="6" type="ORF">ACFFH7_33180</name>
</gene>